<evidence type="ECO:0000256" key="1">
    <source>
        <dbReference type="SAM" id="MobiDB-lite"/>
    </source>
</evidence>
<feature type="compositionally biased region" description="Basic and acidic residues" evidence="1">
    <location>
        <begin position="82"/>
        <end position="93"/>
    </location>
</feature>
<evidence type="ECO:0000313" key="2">
    <source>
        <dbReference type="EMBL" id="MCP1103592.1"/>
    </source>
</evidence>
<reference evidence="2 3" key="1">
    <citation type="journal article" date="2022" name="Genome Biol. Evol.">
        <title>Host diet, physiology and behaviors set the stage for Lachnospiraceae cladogenesis.</title>
        <authorList>
            <person name="Vera-Ponce De Leon A."/>
            <person name="Schneider M."/>
            <person name="Jahnes B.C."/>
            <person name="Sadowski V."/>
            <person name="Camuy-Velez L.A."/>
            <person name="Duan J."/>
            <person name="Sabree Z.L."/>
        </authorList>
    </citation>
    <scope>NUCLEOTIDE SEQUENCE [LARGE SCALE GENOMIC DNA]</scope>
    <source>
        <strain evidence="2 3">PAL113</strain>
    </source>
</reference>
<dbReference type="RefSeq" id="WP_262067365.1">
    <property type="nucleotide sequence ID" value="NZ_JAMXOD010000033.1"/>
</dbReference>
<gene>
    <name evidence="2" type="ORF">NK125_14410</name>
</gene>
<keyword evidence="3" id="KW-1185">Reference proteome</keyword>
<protein>
    <submittedName>
        <fullName evidence="2">Uncharacterized protein</fullName>
    </submittedName>
</protein>
<sequence>MEEKIVIPVEMLVDKVAEEMYSYCCMKQQQYRISASVIDLALAKTLNQVKDKKAKEYAEHSVGLMEQIDRLNEQEVEDGDNDETRTVCEDGSD</sequence>
<accession>A0ABT1EF80</accession>
<name>A0ABT1EF80_9FIRM</name>
<comment type="caution">
    <text evidence="2">The sequence shown here is derived from an EMBL/GenBank/DDBJ whole genome shotgun (WGS) entry which is preliminary data.</text>
</comment>
<feature type="region of interest" description="Disordered" evidence="1">
    <location>
        <begin position="70"/>
        <end position="93"/>
    </location>
</feature>
<proteinExistence type="predicted"/>
<evidence type="ECO:0000313" key="3">
    <source>
        <dbReference type="Proteomes" id="UP001523566"/>
    </source>
</evidence>
<organism evidence="2 3">
    <name type="scientific">Aequitasia blattaphilus</name>
    <dbReference type="NCBI Taxonomy" id="2949332"/>
    <lineage>
        <taxon>Bacteria</taxon>
        <taxon>Bacillati</taxon>
        <taxon>Bacillota</taxon>
        <taxon>Clostridia</taxon>
        <taxon>Lachnospirales</taxon>
        <taxon>Lachnospiraceae</taxon>
        <taxon>Aequitasia</taxon>
    </lineage>
</organism>
<dbReference type="Proteomes" id="UP001523566">
    <property type="component" value="Unassembled WGS sequence"/>
</dbReference>
<dbReference type="EMBL" id="JAMZFW010000033">
    <property type="protein sequence ID" value="MCP1103592.1"/>
    <property type="molecule type" value="Genomic_DNA"/>
</dbReference>